<dbReference type="PANTHER" id="PTHR43008:SF7">
    <property type="entry name" value="SHORT CHAIN DEHYDROGENASE_REDUCTASE (AFU_ORTHOLOGUE AFUA_2G00830)"/>
    <property type="match status" value="1"/>
</dbReference>
<name>A0A417Z7C1_9MICO</name>
<reference evidence="3 4" key="1">
    <citation type="submission" date="2018-08" db="EMBL/GenBank/DDBJ databases">
        <title>Whole genome sequence analysis of Dermacoccus abyssi bacteria isolated from Deep Mariana trench Micromonospora spp reveals genes involved in the environmental adaptation and production of secondary metabolites.</title>
        <authorList>
            <person name="Abdel-Mageed W.M."/>
            <person name="Lehri B."/>
            <person name="Nouioui I."/>
            <person name="Goodfellow I."/>
            <person name="Jaspars M."/>
            <person name="Karlyshev A."/>
        </authorList>
    </citation>
    <scope>NUCLEOTIDE SEQUENCE [LARGE SCALE GENOMIC DNA]</scope>
    <source>
        <strain evidence="3 4">MT1.1</strain>
    </source>
</reference>
<dbReference type="SUPFAM" id="SSF51735">
    <property type="entry name" value="NAD(P)-binding Rossmann-fold domains"/>
    <property type="match status" value="1"/>
</dbReference>
<evidence type="ECO:0000313" key="4">
    <source>
        <dbReference type="Proteomes" id="UP000285376"/>
    </source>
</evidence>
<dbReference type="PROSITE" id="PS00061">
    <property type="entry name" value="ADH_SHORT"/>
    <property type="match status" value="1"/>
</dbReference>
<dbReference type="Gene3D" id="3.40.50.720">
    <property type="entry name" value="NAD(P)-binding Rossmann-like Domain"/>
    <property type="match status" value="1"/>
</dbReference>
<dbReference type="Pfam" id="PF00106">
    <property type="entry name" value="adh_short"/>
    <property type="match status" value="1"/>
</dbReference>
<dbReference type="PRINTS" id="PR00081">
    <property type="entry name" value="GDHRDH"/>
</dbReference>
<proteinExistence type="inferred from homology"/>
<comment type="similarity">
    <text evidence="1">Belongs to the short-chain dehydrogenases/reductases (SDR) family.</text>
</comment>
<sequence length="272" mass="27975">MELAGKVCIVTGAAGGIGAAMAEAFLEQGAKVVISDLDGDRLEATRGRLAQTHGAVAARAGNAADPADIAATIALAEETFDGPVDVYAANAGIGGGADLADEAAWAASFDVNVMAHVRAAQALVPGWVERGEGYFVSTASAAGLLTQLGSATYATSKHAAVAFAEWLAVTYGTKGVRVSCLCPMGVDTALLTDVSAGSRVAQRAVTESGPVLRPEHVARDVVEAMQAETFLVLPHADVLDMMRGKTADYDRWIRGMQRFGEHLSSSIEGGQG</sequence>
<dbReference type="Proteomes" id="UP000285376">
    <property type="component" value="Unassembled WGS sequence"/>
</dbReference>
<evidence type="ECO:0000256" key="1">
    <source>
        <dbReference type="ARBA" id="ARBA00006484"/>
    </source>
</evidence>
<dbReference type="CDD" id="cd05233">
    <property type="entry name" value="SDR_c"/>
    <property type="match status" value="1"/>
</dbReference>
<dbReference type="RefSeq" id="WP_118912821.1">
    <property type="nucleotide sequence ID" value="NZ_CBCRVH010000003.1"/>
</dbReference>
<organism evidence="3 4">
    <name type="scientific">Dermacoccus abyssi</name>
    <dbReference type="NCBI Taxonomy" id="322596"/>
    <lineage>
        <taxon>Bacteria</taxon>
        <taxon>Bacillati</taxon>
        <taxon>Actinomycetota</taxon>
        <taxon>Actinomycetes</taxon>
        <taxon>Micrococcales</taxon>
        <taxon>Dermacoccaceae</taxon>
        <taxon>Dermacoccus</taxon>
    </lineage>
</organism>
<dbReference type="GO" id="GO:0050664">
    <property type="term" value="F:oxidoreductase activity, acting on NAD(P)H, oxygen as acceptor"/>
    <property type="evidence" value="ECO:0007669"/>
    <property type="project" value="TreeGrafter"/>
</dbReference>
<evidence type="ECO:0000256" key="2">
    <source>
        <dbReference type="ARBA" id="ARBA00023002"/>
    </source>
</evidence>
<comment type="caution">
    <text evidence="3">The sequence shown here is derived from an EMBL/GenBank/DDBJ whole genome shotgun (WGS) entry which is preliminary data.</text>
</comment>
<accession>A0A417Z7C1</accession>
<dbReference type="InterPro" id="IPR020904">
    <property type="entry name" value="Sc_DH/Rdtase_CS"/>
</dbReference>
<dbReference type="EMBL" id="QWLM01000004">
    <property type="protein sequence ID" value="RHW46529.1"/>
    <property type="molecule type" value="Genomic_DNA"/>
</dbReference>
<dbReference type="AlphaFoldDB" id="A0A417Z7C1"/>
<gene>
    <name evidence="3" type="ORF">D1832_04560</name>
</gene>
<keyword evidence="2" id="KW-0560">Oxidoreductase</keyword>
<evidence type="ECO:0000313" key="3">
    <source>
        <dbReference type="EMBL" id="RHW46529.1"/>
    </source>
</evidence>
<protein>
    <submittedName>
        <fullName evidence="3">SDR family oxidoreductase</fullName>
    </submittedName>
</protein>
<dbReference type="InterPro" id="IPR036291">
    <property type="entry name" value="NAD(P)-bd_dom_sf"/>
</dbReference>
<dbReference type="InterPro" id="IPR002347">
    <property type="entry name" value="SDR_fam"/>
</dbReference>
<dbReference type="PANTHER" id="PTHR43008">
    <property type="entry name" value="BENZIL REDUCTASE"/>
    <property type="match status" value="1"/>
</dbReference>